<protein>
    <submittedName>
        <fullName evidence="1">Twin-arginine translocation pathway signal</fullName>
    </submittedName>
</protein>
<dbReference type="EMBL" id="JH611163">
    <property type="protein sequence ID" value="EJP74051.1"/>
    <property type="molecule type" value="Genomic_DNA"/>
</dbReference>
<dbReference type="PANTHER" id="PTHR35399">
    <property type="entry name" value="SLR8030 PROTEIN"/>
    <property type="match status" value="1"/>
</dbReference>
<dbReference type="HOGENOM" id="CLU_045986_1_0_6"/>
<dbReference type="Pfam" id="PF05787">
    <property type="entry name" value="PhoX"/>
    <property type="match status" value="2"/>
</dbReference>
<evidence type="ECO:0000313" key="2">
    <source>
        <dbReference type="Proteomes" id="UP000010116"/>
    </source>
</evidence>
<sequence>MDKSKRQFIKKAGQSSAMLILFAYGGGRLVASEKSIANLEQKWDGMLVKDPRALFDLPNGFSYKVVISSGDLMSDGLNFGKRPDGMAAFELSDGSTALVVNHETKSKDKSLNINTAYDGVNGRAYSGGTSTLVLESDGRTLKRSNRSLSGTIDNCAGGATPWNTWISCEETYRENHGYAFEVDPESKSLDGYKRLTHMGRFQREAITVDLNDPEGCVYQTEDDYSGLFYKFIPSTKNQLSGPGKLFALKIPGIKNTSNKNGSISVGDSFPVEWVRIQDPSAKSVKTKTQGQNEGASIFNGGEGIIFTNDKNSTSNIFFTCKRGGQAGLGQIWKYSPSKSKISLFYESDNTNNLWEGDNINITPWGDLIICEDNDSNACKLIGCTPNGTLYPLGRVAGNSSSEIAGICFSPDGKNMYLNIQDEGKTIAISGDWNKIREYRDKLDSDLIHYKT</sequence>
<dbReference type="Proteomes" id="UP000010116">
    <property type="component" value="Unassembled WGS sequence"/>
</dbReference>
<proteinExistence type="predicted"/>
<dbReference type="PANTHER" id="PTHR35399:SF4">
    <property type="entry name" value="MEMBRANE PROTEIN"/>
    <property type="match status" value="1"/>
</dbReference>
<accession>J5KS16</accession>
<dbReference type="AlphaFoldDB" id="J5KS16"/>
<evidence type="ECO:0000313" key="1">
    <source>
        <dbReference type="EMBL" id="EJP74051.1"/>
    </source>
</evidence>
<name>J5KS16_9GAMM</name>
<organism evidence="1 2">
    <name type="scientific">SAR86 cluster bacterium SAR86B</name>
    <dbReference type="NCBI Taxonomy" id="1123867"/>
    <lineage>
        <taxon>Bacteria</taxon>
        <taxon>Pseudomonadati</taxon>
        <taxon>Pseudomonadota</taxon>
        <taxon>Gammaproteobacteria</taxon>
        <taxon>SAR86 cluster</taxon>
    </lineage>
</organism>
<gene>
    <name evidence="1" type="ORF">NT02SARS_1681</name>
</gene>
<dbReference type="InterPro" id="IPR008557">
    <property type="entry name" value="PhoX"/>
</dbReference>
<reference evidence="1 2" key="1">
    <citation type="journal article" date="2012" name="ISME J.">
        <title>Genomic insights to SAR86, an abundant and uncultivated marine bacterial lineage.</title>
        <authorList>
            <person name="Dupont C.L."/>
            <person name="Rusch D.B."/>
            <person name="Yooseph S."/>
            <person name="Lombardo M.J."/>
            <person name="Richter R.A."/>
            <person name="Valas R."/>
            <person name="Novotny M."/>
            <person name="Yee-Greenbaum J."/>
            <person name="Selengut J.D."/>
            <person name="Haft D.H."/>
            <person name="Halpern A.L."/>
            <person name="Lasken R.S."/>
            <person name="Nealson K."/>
            <person name="Friedman R."/>
            <person name="Venter J.C."/>
        </authorList>
    </citation>
    <scope>NUCLEOTIDE SEQUENCE [LARGE SCALE GENOMIC DNA]</scope>
</reference>
<dbReference type="SUPFAM" id="SSF69304">
    <property type="entry name" value="Tricorn protease N-terminal domain"/>
    <property type="match status" value="1"/>
</dbReference>